<dbReference type="GO" id="GO:0005634">
    <property type="term" value="C:nucleus"/>
    <property type="evidence" value="ECO:0007669"/>
    <property type="project" value="UniProtKB-SubCell"/>
</dbReference>
<reference evidence="12" key="1">
    <citation type="submission" date="2021-06" db="EMBL/GenBank/DDBJ databases">
        <authorList>
            <person name="Hodson N. C."/>
            <person name="Mongue J. A."/>
            <person name="Jaron S. K."/>
        </authorList>
    </citation>
    <scope>NUCLEOTIDE SEQUENCE</scope>
</reference>
<dbReference type="InterPro" id="IPR008906">
    <property type="entry name" value="HATC_C_dom"/>
</dbReference>
<evidence type="ECO:0000259" key="11">
    <source>
        <dbReference type="PROSITE" id="PS50808"/>
    </source>
</evidence>
<feature type="region of interest" description="Disordered" evidence="10">
    <location>
        <begin position="277"/>
        <end position="320"/>
    </location>
</feature>
<comment type="subcellular location">
    <subcellularLocation>
        <location evidence="1">Nucleus</location>
    </subcellularLocation>
</comment>
<dbReference type="PROSITE" id="PS50808">
    <property type="entry name" value="ZF_BED"/>
    <property type="match status" value="1"/>
</dbReference>
<dbReference type="GO" id="GO:0003677">
    <property type="term" value="F:DNA binding"/>
    <property type="evidence" value="ECO:0007669"/>
    <property type="project" value="UniProtKB-KW"/>
</dbReference>
<dbReference type="EMBL" id="CAJVCH010267230">
    <property type="protein sequence ID" value="CAG7734337.1"/>
    <property type="molecule type" value="Genomic_DNA"/>
</dbReference>
<comment type="caution">
    <text evidence="12">The sequence shown here is derived from an EMBL/GenBank/DDBJ whole genome shotgun (WGS) entry which is preliminary data.</text>
</comment>
<dbReference type="InterPro" id="IPR003656">
    <property type="entry name" value="Znf_BED"/>
</dbReference>
<keyword evidence="7" id="KW-0804">Transcription</keyword>
<evidence type="ECO:0000256" key="3">
    <source>
        <dbReference type="ARBA" id="ARBA00022771"/>
    </source>
</evidence>
<keyword evidence="5" id="KW-0805">Transcription regulation</keyword>
<dbReference type="InterPro" id="IPR052035">
    <property type="entry name" value="ZnF_BED_domain_contain"/>
</dbReference>
<keyword evidence="3 9" id="KW-0863">Zinc-finger</keyword>
<feature type="compositionally biased region" description="Polar residues" evidence="10">
    <location>
        <begin position="107"/>
        <end position="116"/>
    </location>
</feature>
<dbReference type="SMART" id="SM00614">
    <property type="entry name" value="ZnF_BED"/>
    <property type="match status" value="1"/>
</dbReference>
<dbReference type="Proteomes" id="UP000708208">
    <property type="component" value="Unassembled WGS sequence"/>
</dbReference>
<proteinExistence type="predicted"/>
<dbReference type="AlphaFoldDB" id="A0A8J2KAB3"/>
<keyword evidence="8" id="KW-0539">Nucleus</keyword>
<evidence type="ECO:0000256" key="2">
    <source>
        <dbReference type="ARBA" id="ARBA00022723"/>
    </source>
</evidence>
<sequence length="991" mass="112595">MNELNCSELELSEVLLSDRGKDLAASPPYILNYTEQDEVEIQVFGKGHNTGSKSPVNSTNYSLRLQEVCREAFLSDRGIDQAASPRYVLSSTDEAEGADPNYGIDQNPRSKSPVNSTNYSLRLQEVRREAFLSDRGIDLAASPRYVFSSTDEAEGTDPNYGIDQNPGSKLPVDSTNCPAHLHKVRREVFLSDRGIDLAASPRCVSTSRLKSLTSSVIQKKINTLTVPRGNALRSLKAGKCRTGQPSILSYVNFSKKDASALQTDVCDQQAYLTRTPQPTSITVSDTDSDWNMENGTDDDDLNDSSGIPGSSISDKKKTRKRHSSVWNHFEKCIGRNSSTCKFCKKELKTQNATNMKRHLQVCNPQACEVVNRNDRDVVDFHLNRLTGQKTLTPQSFTKHYTRTDPKQLKFRRKLAYFAATTTSSYLLLQTEEFRDCIRVADPKLRVPNRKTIKQDVKKLVNAGKDVIRNLLKSVTRITISSDIWSKKGQTSSYLGVLATFFDGQRKKKTQVLLALRRFSTVEHSSNDVIREMRHVIDSYDINPKQIWRAIVDGGSEMICSHRADNKMFQRLNREDIPTVPDSDDEYRVDEIEVEDVSPVHRYQGCIGETTTEVVDATMTKTYRRLTCFIHTLINCMKICDKDLETAEIRDLIQRSRQVVQKFKKSHVLTEALIKKTGVGVVAFCEIRWNYIFNVFTRLLRVKCGLNEVLATYGKAKYILNENDWDKIQQMVSFLEPFSRYTLVNQNENNAVSSEIIAMIISLFYHLDAYEGNYFLGTYSKKIKEKMKQRFATYLHNHDDNPIEGTYIAATLLDPRYRMVLPQEQRTLAKTFIINEYDVYMSEKDYDLPTSTEATAHHASQDSQQPSNPKFPFLAAMKQSIQRNYNSSGDISHQLRVQLDKYLECNTYDTTDLNADAFQFWNSLESDYPLLAPLALDYLSIPPSTASVESTFSYAGCLTLGRRHGLEGENLEDEVFLARNKNLFEELSLSNA</sequence>
<feature type="compositionally biased region" description="Low complexity" evidence="10">
    <location>
        <begin position="303"/>
        <end position="312"/>
    </location>
</feature>
<dbReference type="GO" id="GO:0008270">
    <property type="term" value="F:zinc ion binding"/>
    <property type="evidence" value="ECO:0007669"/>
    <property type="project" value="UniProtKB-KW"/>
</dbReference>
<keyword evidence="13" id="KW-1185">Reference proteome</keyword>
<feature type="compositionally biased region" description="Acidic residues" evidence="10">
    <location>
        <begin position="286"/>
        <end position="302"/>
    </location>
</feature>
<dbReference type="GO" id="GO:0046983">
    <property type="term" value="F:protein dimerization activity"/>
    <property type="evidence" value="ECO:0007669"/>
    <property type="project" value="InterPro"/>
</dbReference>
<keyword evidence="4" id="KW-0862">Zinc</keyword>
<evidence type="ECO:0000256" key="5">
    <source>
        <dbReference type="ARBA" id="ARBA00023015"/>
    </source>
</evidence>
<evidence type="ECO:0000256" key="4">
    <source>
        <dbReference type="ARBA" id="ARBA00022833"/>
    </source>
</evidence>
<feature type="region of interest" description="Disordered" evidence="10">
    <location>
        <begin position="91"/>
        <end position="116"/>
    </location>
</feature>
<evidence type="ECO:0000256" key="9">
    <source>
        <dbReference type="PROSITE-ProRule" id="PRU00027"/>
    </source>
</evidence>
<evidence type="ECO:0000313" key="12">
    <source>
        <dbReference type="EMBL" id="CAG7734337.1"/>
    </source>
</evidence>
<dbReference type="Pfam" id="PF02892">
    <property type="entry name" value="zf-BED"/>
    <property type="match status" value="1"/>
</dbReference>
<accession>A0A8J2KAB3</accession>
<evidence type="ECO:0000256" key="8">
    <source>
        <dbReference type="ARBA" id="ARBA00023242"/>
    </source>
</evidence>
<dbReference type="PANTHER" id="PTHR46481:SF10">
    <property type="entry name" value="ZINC FINGER BED DOMAIN-CONTAINING PROTEIN 39"/>
    <property type="match status" value="1"/>
</dbReference>
<dbReference type="Pfam" id="PF05699">
    <property type="entry name" value="Dimer_Tnp_hAT"/>
    <property type="match status" value="1"/>
</dbReference>
<evidence type="ECO:0000256" key="6">
    <source>
        <dbReference type="ARBA" id="ARBA00023125"/>
    </source>
</evidence>
<dbReference type="OrthoDB" id="3062869at2759"/>
<evidence type="ECO:0000256" key="10">
    <source>
        <dbReference type="SAM" id="MobiDB-lite"/>
    </source>
</evidence>
<gene>
    <name evidence="12" type="ORF">AFUS01_LOCUS22733</name>
</gene>
<keyword evidence="6" id="KW-0238">DNA-binding</keyword>
<protein>
    <recommendedName>
        <fullName evidence="11">BED-type domain-containing protein</fullName>
    </recommendedName>
</protein>
<dbReference type="PANTHER" id="PTHR46481">
    <property type="entry name" value="ZINC FINGER BED DOMAIN-CONTAINING PROTEIN 4"/>
    <property type="match status" value="1"/>
</dbReference>
<evidence type="ECO:0000256" key="1">
    <source>
        <dbReference type="ARBA" id="ARBA00004123"/>
    </source>
</evidence>
<keyword evidence="2" id="KW-0479">Metal-binding</keyword>
<feature type="domain" description="BED-type" evidence="11">
    <location>
        <begin position="320"/>
        <end position="374"/>
    </location>
</feature>
<organism evidence="12 13">
    <name type="scientific">Allacma fusca</name>
    <dbReference type="NCBI Taxonomy" id="39272"/>
    <lineage>
        <taxon>Eukaryota</taxon>
        <taxon>Metazoa</taxon>
        <taxon>Ecdysozoa</taxon>
        <taxon>Arthropoda</taxon>
        <taxon>Hexapoda</taxon>
        <taxon>Collembola</taxon>
        <taxon>Symphypleona</taxon>
        <taxon>Sminthuridae</taxon>
        <taxon>Allacma</taxon>
    </lineage>
</organism>
<evidence type="ECO:0000313" key="13">
    <source>
        <dbReference type="Proteomes" id="UP000708208"/>
    </source>
</evidence>
<name>A0A8J2KAB3_9HEXA</name>
<evidence type="ECO:0000256" key="7">
    <source>
        <dbReference type="ARBA" id="ARBA00023163"/>
    </source>
</evidence>